<dbReference type="PANTHER" id="PTHR43620">
    <property type="entry name" value="GLYCEROPHOSPHORYL DIESTER PHOSPHODIESTERASE"/>
    <property type="match status" value="1"/>
</dbReference>
<evidence type="ECO:0000256" key="4">
    <source>
        <dbReference type="ARBA" id="ARBA00022798"/>
    </source>
</evidence>
<evidence type="ECO:0000313" key="10">
    <source>
        <dbReference type="Proteomes" id="UP001168877"/>
    </source>
</evidence>
<organism evidence="9 10">
    <name type="scientific">Acer saccharum</name>
    <name type="common">Sugar maple</name>
    <dbReference type="NCBI Taxonomy" id="4024"/>
    <lineage>
        <taxon>Eukaryota</taxon>
        <taxon>Viridiplantae</taxon>
        <taxon>Streptophyta</taxon>
        <taxon>Embryophyta</taxon>
        <taxon>Tracheophyta</taxon>
        <taxon>Spermatophyta</taxon>
        <taxon>Magnoliopsida</taxon>
        <taxon>eudicotyledons</taxon>
        <taxon>Gunneridae</taxon>
        <taxon>Pentapetalae</taxon>
        <taxon>rosids</taxon>
        <taxon>malvids</taxon>
        <taxon>Sapindales</taxon>
        <taxon>Sapindaceae</taxon>
        <taxon>Hippocastanoideae</taxon>
        <taxon>Acereae</taxon>
        <taxon>Acer</taxon>
    </lineage>
</organism>
<dbReference type="GO" id="GO:0008889">
    <property type="term" value="F:glycerophosphodiester phosphodiesterase activity"/>
    <property type="evidence" value="ECO:0007669"/>
    <property type="project" value="UniProtKB-EC"/>
</dbReference>
<evidence type="ECO:0000256" key="1">
    <source>
        <dbReference type="ARBA" id="ARBA00007277"/>
    </source>
</evidence>
<evidence type="ECO:0000256" key="3">
    <source>
        <dbReference type="ARBA" id="ARBA00022729"/>
    </source>
</evidence>
<feature type="compositionally biased region" description="Basic and acidic residues" evidence="7">
    <location>
        <begin position="156"/>
        <end position="168"/>
    </location>
</feature>
<keyword evidence="4" id="KW-0319">Glycerol metabolism</keyword>
<dbReference type="GO" id="GO:0006071">
    <property type="term" value="P:glycerol metabolic process"/>
    <property type="evidence" value="ECO:0007669"/>
    <property type="project" value="UniProtKB-KW"/>
</dbReference>
<name>A0AA39TA47_ACESA</name>
<dbReference type="Gene3D" id="3.20.20.190">
    <property type="entry name" value="Phosphatidylinositol (PI) phosphodiesterase"/>
    <property type="match status" value="1"/>
</dbReference>
<dbReference type="AlphaFoldDB" id="A0AA39TA47"/>
<evidence type="ECO:0000256" key="5">
    <source>
        <dbReference type="ARBA" id="ARBA00022801"/>
    </source>
</evidence>
<keyword evidence="5" id="KW-0378">Hydrolase</keyword>
<feature type="compositionally biased region" description="Basic and acidic residues" evidence="7">
    <location>
        <begin position="130"/>
        <end position="139"/>
    </location>
</feature>
<gene>
    <name evidence="9" type="ORF">LWI29_031455</name>
</gene>
<feature type="domain" description="GP-PDE" evidence="8">
    <location>
        <begin position="219"/>
        <end position="363"/>
    </location>
</feature>
<evidence type="ECO:0000256" key="2">
    <source>
        <dbReference type="ARBA" id="ARBA00012247"/>
    </source>
</evidence>
<reference evidence="9" key="1">
    <citation type="journal article" date="2022" name="Plant J.">
        <title>Strategies of tolerance reflected in two North American maple genomes.</title>
        <authorList>
            <person name="McEvoy S.L."/>
            <person name="Sezen U.U."/>
            <person name="Trouern-Trend A."/>
            <person name="McMahon S.M."/>
            <person name="Schaberg P.G."/>
            <person name="Yang J."/>
            <person name="Wegrzyn J.L."/>
            <person name="Swenson N.G."/>
        </authorList>
    </citation>
    <scope>NUCLEOTIDE SEQUENCE</scope>
    <source>
        <strain evidence="9">NS2018</strain>
    </source>
</reference>
<evidence type="ECO:0000259" key="8">
    <source>
        <dbReference type="Pfam" id="PF03009"/>
    </source>
</evidence>
<dbReference type="Proteomes" id="UP001168877">
    <property type="component" value="Unassembled WGS sequence"/>
</dbReference>
<evidence type="ECO:0000256" key="6">
    <source>
        <dbReference type="ARBA" id="ARBA00047512"/>
    </source>
</evidence>
<keyword evidence="3" id="KW-0732">Signal</keyword>
<comment type="catalytic activity">
    <reaction evidence="6">
        <text>a sn-glycero-3-phosphodiester + H2O = an alcohol + sn-glycerol 3-phosphate + H(+)</text>
        <dbReference type="Rhea" id="RHEA:12969"/>
        <dbReference type="ChEBI" id="CHEBI:15377"/>
        <dbReference type="ChEBI" id="CHEBI:15378"/>
        <dbReference type="ChEBI" id="CHEBI:30879"/>
        <dbReference type="ChEBI" id="CHEBI:57597"/>
        <dbReference type="ChEBI" id="CHEBI:83408"/>
        <dbReference type="EC" id="3.1.4.46"/>
    </reaction>
</comment>
<dbReference type="PANTHER" id="PTHR43620:SF7">
    <property type="entry name" value="GLYCEROPHOSPHODIESTER PHOSPHODIESTERASE GDPD5-RELATED"/>
    <property type="match status" value="1"/>
</dbReference>
<protein>
    <recommendedName>
        <fullName evidence="2">glycerophosphodiester phosphodiesterase</fullName>
        <ecNumber evidence="2">3.1.4.46</ecNumber>
    </recommendedName>
</protein>
<proteinExistence type="inferred from homology"/>
<comment type="caution">
    <text evidence="9">The sequence shown here is derived from an EMBL/GenBank/DDBJ whole genome shotgun (WGS) entry which is preliminary data.</text>
</comment>
<dbReference type="SUPFAM" id="SSF51695">
    <property type="entry name" value="PLC-like phosphodiesterases"/>
    <property type="match status" value="1"/>
</dbReference>
<dbReference type="GO" id="GO:0006629">
    <property type="term" value="P:lipid metabolic process"/>
    <property type="evidence" value="ECO:0007669"/>
    <property type="project" value="InterPro"/>
</dbReference>
<feature type="region of interest" description="Disordered" evidence="7">
    <location>
        <begin position="79"/>
        <end position="109"/>
    </location>
</feature>
<evidence type="ECO:0000256" key="7">
    <source>
        <dbReference type="SAM" id="MobiDB-lite"/>
    </source>
</evidence>
<sequence length="469" mass="51055">MLDLDDIATELGYTLPVGYWIQVKGYGKPYCIANDQQLMWFADKIPASRVFDLFLELIIPLQEIPLEEVEGDEMVPYQEHGPADVDEQGSGTVDGVEKHRPATVDGPPDVELHGPSNVNWAHTQLHARVNKEAGNKDKGNQVLEEGQGEGEAESEAQGRAEVEAKAEAEGQDEAEAEAEGGCIDNDYFHLDLSDDDLHLYFPCFSFQNAAYLAEKQGLGVTDAVMTALKDGAYDNQTDLKVMIQSTNSSVLMKFKDNDKYEIVYKIEESIRDASNATVEDIKKFADSVVVNKVSVFPVNKAVITGLTDVVAKLQAFKLPVYVELFSNEFISQAWDFFSDATMEINSFVSGTGISGVITDFPKTAARYRKNRCSSKDLKTTPNYMSPVQPGSLIQLVTAQDLQPAEAPNPILTESDIAEPPFPLVVEKPPSSPGGGPAAAPTPPPNGQPKLAGCIFLSSLAMLLSALLLF</sequence>
<comment type="similarity">
    <text evidence="1">Belongs to the glycerophosphoryl diester phosphodiesterase family.</text>
</comment>
<evidence type="ECO:0000313" key="9">
    <source>
        <dbReference type="EMBL" id="KAK0602220.1"/>
    </source>
</evidence>
<feature type="region of interest" description="Disordered" evidence="7">
    <location>
        <begin position="130"/>
        <end position="177"/>
    </location>
</feature>
<dbReference type="EC" id="3.1.4.46" evidence="2"/>
<dbReference type="InterPro" id="IPR030395">
    <property type="entry name" value="GP_PDE_dom"/>
</dbReference>
<dbReference type="InterPro" id="IPR017946">
    <property type="entry name" value="PLC-like_Pdiesterase_TIM-brl"/>
</dbReference>
<accession>A0AA39TA47</accession>
<dbReference type="EMBL" id="JAUESC010000003">
    <property type="protein sequence ID" value="KAK0602220.1"/>
    <property type="molecule type" value="Genomic_DNA"/>
</dbReference>
<reference evidence="9" key="2">
    <citation type="submission" date="2023-06" db="EMBL/GenBank/DDBJ databases">
        <authorList>
            <person name="Swenson N.G."/>
            <person name="Wegrzyn J.L."/>
            <person name="Mcevoy S.L."/>
        </authorList>
    </citation>
    <scope>NUCLEOTIDE SEQUENCE</scope>
    <source>
        <strain evidence="9">NS2018</strain>
        <tissue evidence="9">Leaf</tissue>
    </source>
</reference>
<dbReference type="Pfam" id="PF03009">
    <property type="entry name" value="GDPD"/>
    <property type="match status" value="1"/>
</dbReference>
<keyword evidence="10" id="KW-1185">Reference proteome</keyword>
<feature type="region of interest" description="Disordered" evidence="7">
    <location>
        <begin position="421"/>
        <end position="445"/>
    </location>
</feature>